<dbReference type="PaxDb" id="121845-A0A1S3CVE0"/>
<proteinExistence type="predicted"/>
<keyword evidence="1" id="KW-0812">Transmembrane</keyword>
<evidence type="ECO:0000313" key="3">
    <source>
        <dbReference type="RefSeq" id="XP_008468604.1"/>
    </source>
</evidence>
<gene>
    <name evidence="3" type="primary">LOC103506002</name>
</gene>
<accession>A0A1S3CVE0</accession>
<keyword evidence="1" id="KW-0472">Membrane</keyword>
<dbReference type="RefSeq" id="XP_008468604.1">
    <property type="nucleotide sequence ID" value="XM_008470382.2"/>
</dbReference>
<dbReference type="AlphaFoldDB" id="A0A1S3CVE0"/>
<reference evidence="3" key="1">
    <citation type="submission" date="2025-08" db="UniProtKB">
        <authorList>
            <consortium name="RefSeq"/>
        </authorList>
    </citation>
    <scope>IDENTIFICATION</scope>
</reference>
<evidence type="ECO:0000256" key="1">
    <source>
        <dbReference type="SAM" id="Phobius"/>
    </source>
</evidence>
<protein>
    <submittedName>
        <fullName evidence="3">Uncharacterized protein LOC103506002</fullName>
    </submittedName>
</protein>
<feature type="transmembrane region" description="Helical" evidence="1">
    <location>
        <begin position="55"/>
        <end position="80"/>
    </location>
</feature>
<organism evidence="2 3">
    <name type="scientific">Diaphorina citri</name>
    <name type="common">Asian citrus psyllid</name>
    <dbReference type="NCBI Taxonomy" id="121845"/>
    <lineage>
        <taxon>Eukaryota</taxon>
        <taxon>Metazoa</taxon>
        <taxon>Ecdysozoa</taxon>
        <taxon>Arthropoda</taxon>
        <taxon>Hexapoda</taxon>
        <taxon>Insecta</taxon>
        <taxon>Pterygota</taxon>
        <taxon>Neoptera</taxon>
        <taxon>Paraneoptera</taxon>
        <taxon>Hemiptera</taxon>
        <taxon>Sternorrhyncha</taxon>
        <taxon>Psylloidea</taxon>
        <taxon>Psyllidae</taxon>
        <taxon>Diaphorininae</taxon>
        <taxon>Diaphorina</taxon>
    </lineage>
</organism>
<name>A0A1S3CVE0_DIACI</name>
<feature type="transmembrane region" description="Helical" evidence="1">
    <location>
        <begin position="92"/>
        <end position="120"/>
    </location>
</feature>
<dbReference type="KEGG" id="dci:103506002"/>
<keyword evidence="2" id="KW-1185">Reference proteome</keyword>
<dbReference type="GeneID" id="103506002"/>
<evidence type="ECO:0000313" key="2">
    <source>
        <dbReference type="Proteomes" id="UP000079169"/>
    </source>
</evidence>
<keyword evidence="1" id="KW-1133">Transmembrane helix</keyword>
<sequence length="134" mass="15108">MTAYSHRNSYSLGDQFPQGEALVNMVRQRMRAFSWNDVRHLNIQGVTNYCSNQPIAALVVAGVAMLAVLPVLLGLSLFMLSLLTFTFMTLGIVMVSMMILMTLLTMFLVLFGLGYYFSYLKSNADRQSRRAHLN</sequence>
<dbReference type="Proteomes" id="UP000079169">
    <property type="component" value="Unplaced"/>
</dbReference>